<gene>
    <name evidence="1" type="ORF">F2P81_023791</name>
</gene>
<comment type="caution">
    <text evidence="1">The sequence shown here is derived from an EMBL/GenBank/DDBJ whole genome shotgun (WGS) entry which is preliminary data.</text>
</comment>
<reference evidence="1 2" key="1">
    <citation type="submission" date="2019-06" db="EMBL/GenBank/DDBJ databases">
        <title>Draft genomes of female and male turbot (Scophthalmus maximus).</title>
        <authorList>
            <person name="Xu H."/>
            <person name="Xu X.-W."/>
            <person name="Shao C."/>
            <person name="Chen S."/>
        </authorList>
    </citation>
    <scope>NUCLEOTIDE SEQUENCE [LARGE SCALE GENOMIC DNA]</scope>
    <source>
        <strain evidence="1">Ysfricsl-2016a</strain>
        <tissue evidence="1">Blood</tissue>
    </source>
</reference>
<dbReference type="Proteomes" id="UP000438429">
    <property type="component" value="Unassembled WGS sequence"/>
</dbReference>
<evidence type="ECO:0000313" key="1">
    <source>
        <dbReference type="EMBL" id="KAF0023161.1"/>
    </source>
</evidence>
<evidence type="ECO:0000313" key="2">
    <source>
        <dbReference type="Proteomes" id="UP000438429"/>
    </source>
</evidence>
<accession>A0A6A4RVJ7</accession>
<organism evidence="1 2">
    <name type="scientific">Scophthalmus maximus</name>
    <name type="common">Turbot</name>
    <name type="synonym">Psetta maxima</name>
    <dbReference type="NCBI Taxonomy" id="52904"/>
    <lineage>
        <taxon>Eukaryota</taxon>
        <taxon>Metazoa</taxon>
        <taxon>Chordata</taxon>
        <taxon>Craniata</taxon>
        <taxon>Vertebrata</taxon>
        <taxon>Euteleostomi</taxon>
        <taxon>Actinopterygii</taxon>
        <taxon>Neopterygii</taxon>
        <taxon>Teleostei</taxon>
        <taxon>Neoteleostei</taxon>
        <taxon>Acanthomorphata</taxon>
        <taxon>Carangaria</taxon>
        <taxon>Pleuronectiformes</taxon>
        <taxon>Pleuronectoidei</taxon>
        <taxon>Scophthalmidae</taxon>
        <taxon>Scophthalmus</taxon>
    </lineage>
</organism>
<dbReference type="EMBL" id="VEVO01000022">
    <property type="protein sequence ID" value="KAF0023161.1"/>
    <property type="molecule type" value="Genomic_DNA"/>
</dbReference>
<proteinExistence type="predicted"/>
<protein>
    <submittedName>
        <fullName evidence="1">Uncharacterized protein</fullName>
    </submittedName>
</protein>
<dbReference type="AlphaFoldDB" id="A0A6A4RVJ7"/>
<sequence>MRSPESDGAHLTARLVIDAVLRQRHRSGRLSIQAPRGVSEAGDQTMGHAAGPAMEVVCFNPGSRLKEKSEDAAVIH</sequence>
<name>A0A6A4RVJ7_SCOMX</name>